<dbReference type="SUPFAM" id="SSF50475">
    <property type="entry name" value="FMN-binding split barrel"/>
    <property type="match status" value="1"/>
</dbReference>
<dbReference type="AlphaFoldDB" id="A0A0C4ECP0"/>
<accession>A0A0C4ECP0</accession>
<dbReference type="PANTHER" id="PTHR35802">
    <property type="entry name" value="PROTEASE SYNTHASE AND SPORULATION PROTEIN PAI 2"/>
    <property type="match status" value="1"/>
</dbReference>
<dbReference type="Proteomes" id="UP000011715">
    <property type="component" value="Unassembled WGS sequence"/>
</dbReference>
<reference evidence="3" key="1">
    <citation type="submission" date="2010-05" db="EMBL/GenBank/DDBJ databases">
        <title>The genome sequence of Magnaporthe poae strain ATCC 64411.</title>
        <authorList>
            <person name="Ma L.-J."/>
            <person name="Dead R."/>
            <person name="Young S."/>
            <person name="Zeng Q."/>
            <person name="Koehrsen M."/>
            <person name="Alvarado L."/>
            <person name="Berlin A."/>
            <person name="Chapman S.B."/>
            <person name="Chen Z."/>
            <person name="Freedman E."/>
            <person name="Gellesch M."/>
            <person name="Goldberg J."/>
            <person name="Griggs A."/>
            <person name="Gujja S."/>
            <person name="Heilman E.R."/>
            <person name="Heiman D."/>
            <person name="Hepburn T."/>
            <person name="Howarth C."/>
            <person name="Jen D."/>
            <person name="Larson L."/>
            <person name="Mehta T."/>
            <person name="Neiman D."/>
            <person name="Pearson M."/>
            <person name="Roberts A."/>
            <person name="Saif S."/>
            <person name="Shea T."/>
            <person name="Shenoy N."/>
            <person name="Sisk P."/>
            <person name="Stolte C."/>
            <person name="Sykes S."/>
            <person name="Walk T."/>
            <person name="White J."/>
            <person name="Yandava C."/>
            <person name="Haas B."/>
            <person name="Nusbaum C."/>
            <person name="Birren B."/>
        </authorList>
    </citation>
    <scope>NUCLEOTIDE SEQUENCE [LARGE SCALE GENOMIC DNA]</scope>
    <source>
        <strain evidence="3">ATCC 64411 / 73-15</strain>
    </source>
</reference>
<evidence type="ECO:0008006" key="4">
    <source>
        <dbReference type="Google" id="ProtNLM"/>
    </source>
</evidence>
<name>A0A0C4ECP0_MAGP6</name>
<keyword evidence="3" id="KW-1185">Reference proteome</keyword>
<dbReference type="PANTHER" id="PTHR35802:SF1">
    <property type="entry name" value="PROTEASE SYNTHASE AND SPORULATION PROTEIN PAI 2"/>
    <property type="match status" value="1"/>
</dbReference>
<reference evidence="2" key="5">
    <citation type="submission" date="2015-06" db="UniProtKB">
        <authorList>
            <consortium name="EnsemblFungi"/>
        </authorList>
    </citation>
    <scope>IDENTIFICATION</scope>
    <source>
        <strain evidence="2">ATCC 64411</strain>
    </source>
</reference>
<dbReference type="eggNOG" id="ENOG502RCZR">
    <property type="taxonomic scope" value="Eukaryota"/>
</dbReference>
<dbReference type="EnsemblFungi" id="MAPG_10471T0">
    <property type="protein sequence ID" value="MAPG_10471T0"/>
    <property type="gene ID" value="MAPG_10471"/>
</dbReference>
<dbReference type="Pfam" id="PF04299">
    <property type="entry name" value="FMN_bind_2"/>
    <property type="match status" value="1"/>
</dbReference>
<reference evidence="1" key="3">
    <citation type="submission" date="2011-03" db="EMBL/GenBank/DDBJ databases">
        <title>Annotation of Magnaporthe poae ATCC 64411.</title>
        <authorList>
            <person name="Ma L.-J."/>
            <person name="Dead R."/>
            <person name="Young S.K."/>
            <person name="Zeng Q."/>
            <person name="Gargeya S."/>
            <person name="Fitzgerald M."/>
            <person name="Haas B."/>
            <person name="Abouelleil A."/>
            <person name="Alvarado L."/>
            <person name="Arachchi H.M."/>
            <person name="Berlin A."/>
            <person name="Brown A."/>
            <person name="Chapman S.B."/>
            <person name="Chen Z."/>
            <person name="Dunbar C."/>
            <person name="Freedman E."/>
            <person name="Gearin G."/>
            <person name="Gellesch M."/>
            <person name="Goldberg J."/>
            <person name="Griggs A."/>
            <person name="Gujja S."/>
            <person name="Heiman D."/>
            <person name="Howarth C."/>
            <person name="Larson L."/>
            <person name="Lui A."/>
            <person name="MacDonald P.J.P."/>
            <person name="Mehta T."/>
            <person name="Montmayeur A."/>
            <person name="Murphy C."/>
            <person name="Neiman D."/>
            <person name="Pearson M."/>
            <person name="Priest M."/>
            <person name="Roberts A."/>
            <person name="Saif S."/>
            <person name="Shea T."/>
            <person name="Shenoy N."/>
            <person name="Sisk P."/>
            <person name="Stolte C."/>
            <person name="Sykes S."/>
            <person name="Yandava C."/>
            <person name="Wortman J."/>
            <person name="Nusbaum C."/>
            <person name="Birren B."/>
        </authorList>
    </citation>
    <scope>NUCLEOTIDE SEQUENCE</scope>
    <source>
        <strain evidence="1">ATCC 64411</strain>
    </source>
</reference>
<evidence type="ECO:0000313" key="2">
    <source>
        <dbReference type="EnsemblFungi" id="MAPG_10471T0"/>
    </source>
</evidence>
<dbReference type="InterPro" id="IPR007396">
    <property type="entry name" value="TR_PAI2-type"/>
</dbReference>
<evidence type="ECO:0000313" key="3">
    <source>
        <dbReference type="Proteomes" id="UP000011715"/>
    </source>
</evidence>
<dbReference type="OMA" id="IYHDTKD"/>
<dbReference type="EMBL" id="GL876975">
    <property type="protein sequence ID" value="KLU90619.1"/>
    <property type="molecule type" value="Genomic_DNA"/>
</dbReference>
<dbReference type="Gene3D" id="2.30.110.10">
    <property type="entry name" value="Electron Transport, Fmn-binding Protein, Chain A"/>
    <property type="match status" value="1"/>
</dbReference>
<sequence>MHLHPKHVEPHVPTLRQLIRDNPLGVLVTALPSPNHSTIQCTHIPWILDVADEADEAELGTLRGHLARMNPHSKALAEAVVSSNSTNTNSDGRPANGPIETEVSVLFTATDHAYVRPQFYVATKPTTGKVVPTWNYAAAQAYGRARVFCDSADPDTSAFLRRQVDDLSRHAEAHVAGHTGPENGRPPPWKVTDAPERYIELLSKNIIGIEIKLTRLEGKWKMSQEMGEEDRNGVAAGFAALGTENGAAMAKMVEERAALMKKPGAV</sequence>
<evidence type="ECO:0000313" key="1">
    <source>
        <dbReference type="EMBL" id="KLU90619.1"/>
    </source>
</evidence>
<dbReference type="InterPro" id="IPR012349">
    <property type="entry name" value="Split_barrel_FMN-bd"/>
</dbReference>
<proteinExistence type="predicted"/>
<dbReference type="EMBL" id="ADBL01002341">
    <property type="status" value="NOT_ANNOTATED_CDS"/>
    <property type="molecule type" value="Genomic_DNA"/>
</dbReference>
<dbReference type="OrthoDB" id="2101473at2759"/>
<dbReference type="VEuPathDB" id="FungiDB:MAPG_10471"/>
<protein>
    <recommendedName>
        <fullName evidence="4">Transcriptional regulator</fullName>
    </recommendedName>
</protein>
<reference evidence="1" key="2">
    <citation type="submission" date="2010-05" db="EMBL/GenBank/DDBJ databases">
        <title>The Genome Sequence of Magnaporthe poae strain ATCC 64411.</title>
        <authorList>
            <consortium name="The Broad Institute Genome Sequencing Platform"/>
            <consortium name="Broad Institute Genome Sequencing Center for Infectious Disease"/>
            <person name="Ma L.-J."/>
            <person name="Dead R."/>
            <person name="Young S."/>
            <person name="Zeng Q."/>
            <person name="Koehrsen M."/>
            <person name="Alvarado L."/>
            <person name="Berlin A."/>
            <person name="Chapman S.B."/>
            <person name="Chen Z."/>
            <person name="Freedman E."/>
            <person name="Gellesch M."/>
            <person name="Goldberg J."/>
            <person name="Griggs A."/>
            <person name="Gujja S."/>
            <person name="Heilman E.R."/>
            <person name="Heiman D."/>
            <person name="Hepburn T."/>
            <person name="Howarth C."/>
            <person name="Jen D."/>
            <person name="Larson L."/>
            <person name="Mehta T."/>
            <person name="Neiman D."/>
            <person name="Pearson M."/>
            <person name="Roberts A."/>
            <person name="Saif S."/>
            <person name="Shea T."/>
            <person name="Shenoy N."/>
            <person name="Sisk P."/>
            <person name="Stolte C."/>
            <person name="Sykes S."/>
            <person name="Walk T."/>
            <person name="White J."/>
            <person name="Yandava C."/>
            <person name="Haas B."/>
            <person name="Nusbaum C."/>
            <person name="Birren B."/>
        </authorList>
    </citation>
    <scope>NUCLEOTIDE SEQUENCE</scope>
    <source>
        <strain evidence="1">ATCC 64411</strain>
    </source>
</reference>
<gene>
    <name evidence="1" type="ORF">MAPG_10471</name>
</gene>
<reference evidence="2" key="4">
    <citation type="journal article" date="2015" name="G3 (Bethesda)">
        <title>Genome sequences of three phytopathogenic species of the Magnaporthaceae family of fungi.</title>
        <authorList>
            <person name="Okagaki L.H."/>
            <person name="Nunes C.C."/>
            <person name="Sailsbery J."/>
            <person name="Clay B."/>
            <person name="Brown D."/>
            <person name="John T."/>
            <person name="Oh Y."/>
            <person name="Young N."/>
            <person name="Fitzgerald M."/>
            <person name="Haas B.J."/>
            <person name="Zeng Q."/>
            <person name="Young S."/>
            <person name="Adiconis X."/>
            <person name="Fan L."/>
            <person name="Levin J.Z."/>
            <person name="Mitchell T.K."/>
            <person name="Okubara P.A."/>
            <person name="Farman M.L."/>
            <person name="Kohn L.M."/>
            <person name="Birren B."/>
            <person name="Ma L.-J."/>
            <person name="Dean R.A."/>
        </authorList>
    </citation>
    <scope>NUCLEOTIDE SEQUENCE</scope>
    <source>
        <strain evidence="2">ATCC 64411 / 73-15</strain>
    </source>
</reference>
<organism evidence="2 3">
    <name type="scientific">Magnaporthiopsis poae (strain ATCC 64411 / 73-15)</name>
    <name type="common">Kentucky bluegrass fungus</name>
    <name type="synonym">Magnaporthe poae</name>
    <dbReference type="NCBI Taxonomy" id="644358"/>
    <lineage>
        <taxon>Eukaryota</taxon>
        <taxon>Fungi</taxon>
        <taxon>Dikarya</taxon>
        <taxon>Ascomycota</taxon>
        <taxon>Pezizomycotina</taxon>
        <taxon>Sordariomycetes</taxon>
        <taxon>Sordariomycetidae</taxon>
        <taxon>Magnaporthales</taxon>
        <taxon>Magnaporthaceae</taxon>
        <taxon>Magnaporthiopsis</taxon>
    </lineage>
</organism>